<dbReference type="InterPro" id="IPR035985">
    <property type="entry name" value="Ubiquitin-activating_enz"/>
</dbReference>
<organism evidence="2 3">
    <name type="scientific">Stratiformator vulcanicus</name>
    <dbReference type="NCBI Taxonomy" id="2527980"/>
    <lineage>
        <taxon>Bacteria</taxon>
        <taxon>Pseudomonadati</taxon>
        <taxon>Planctomycetota</taxon>
        <taxon>Planctomycetia</taxon>
        <taxon>Planctomycetales</taxon>
        <taxon>Planctomycetaceae</taxon>
        <taxon>Stratiformator</taxon>
    </lineage>
</organism>
<dbReference type="Pfam" id="PF00899">
    <property type="entry name" value="ThiF"/>
    <property type="match status" value="1"/>
</dbReference>
<dbReference type="GO" id="GO:0061605">
    <property type="term" value="F:molybdopterin-synthase adenylyltransferase activity"/>
    <property type="evidence" value="ECO:0007669"/>
    <property type="project" value="UniProtKB-EC"/>
</dbReference>
<dbReference type="KEGG" id="svp:Pan189_19570"/>
<keyword evidence="2" id="KW-0548">Nucleotidyltransferase</keyword>
<dbReference type="GO" id="GO:0008641">
    <property type="term" value="F:ubiquitin-like modifier activating enzyme activity"/>
    <property type="evidence" value="ECO:0007669"/>
    <property type="project" value="InterPro"/>
</dbReference>
<dbReference type="GO" id="GO:0004792">
    <property type="term" value="F:thiosulfate-cyanide sulfurtransferase activity"/>
    <property type="evidence" value="ECO:0007669"/>
    <property type="project" value="TreeGrafter"/>
</dbReference>
<sequence length="220" mass="24505">MRSRLMRQSGLVPEERLIDSPVTVIGVGAIGRQVALQAASLGVPTLQLIDFDTVDETNVSTQGYRQQDVGRLKVDAVQDAIREIDPSIEVQRIADRFRSRQEVHRAVFCCVDSISARSAIWKAIKDRCRFWCDGRMLAEVIRVLAVSSHDDHPRYEATLFTQDEAQAGSCTSRGVIYTAHIAAGLMLHQYVRWLRGIPTEPEQTLNLTAAELSIGCPIKC</sequence>
<dbReference type="Proteomes" id="UP000317318">
    <property type="component" value="Chromosome"/>
</dbReference>
<evidence type="ECO:0000259" key="1">
    <source>
        <dbReference type="Pfam" id="PF00899"/>
    </source>
</evidence>
<dbReference type="PANTHER" id="PTHR10953">
    <property type="entry name" value="UBIQUITIN-ACTIVATING ENZYME E1"/>
    <property type="match status" value="1"/>
</dbReference>
<evidence type="ECO:0000313" key="2">
    <source>
        <dbReference type="EMBL" id="QDT37577.1"/>
    </source>
</evidence>
<accession>A0A517R106</accession>
<dbReference type="EC" id="2.7.7.80" evidence="2"/>
<dbReference type="OrthoDB" id="258438at2"/>
<dbReference type="GO" id="GO:0005737">
    <property type="term" value="C:cytoplasm"/>
    <property type="evidence" value="ECO:0007669"/>
    <property type="project" value="TreeGrafter"/>
</dbReference>
<reference evidence="2 3" key="1">
    <citation type="submission" date="2019-02" db="EMBL/GenBank/DDBJ databases">
        <title>Deep-cultivation of Planctomycetes and their phenomic and genomic characterization uncovers novel biology.</title>
        <authorList>
            <person name="Wiegand S."/>
            <person name="Jogler M."/>
            <person name="Boedeker C."/>
            <person name="Pinto D."/>
            <person name="Vollmers J."/>
            <person name="Rivas-Marin E."/>
            <person name="Kohn T."/>
            <person name="Peeters S.H."/>
            <person name="Heuer A."/>
            <person name="Rast P."/>
            <person name="Oberbeckmann S."/>
            <person name="Bunk B."/>
            <person name="Jeske O."/>
            <person name="Meyerdierks A."/>
            <person name="Storesund J.E."/>
            <person name="Kallscheuer N."/>
            <person name="Luecker S."/>
            <person name="Lage O.M."/>
            <person name="Pohl T."/>
            <person name="Merkel B.J."/>
            <person name="Hornburger P."/>
            <person name="Mueller R.-W."/>
            <person name="Bruemmer F."/>
            <person name="Labrenz M."/>
            <person name="Spormann A.M."/>
            <person name="Op den Camp H."/>
            <person name="Overmann J."/>
            <person name="Amann R."/>
            <person name="Jetten M.S.M."/>
            <person name="Mascher T."/>
            <person name="Medema M.H."/>
            <person name="Devos D.P."/>
            <person name="Kaster A.-K."/>
            <person name="Ovreas L."/>
            <person name="Rohde M."/>
            <person name="Galperin M.Y."/>
            <person name="Jogler C."/>
        </authorList>
    </citation>
    <scope>NUCLEOTIDE SEQUENCE [LARGE SCALE GENOMIC DNA]</scope>
    <source>
        <strain evidence="2 3">Pan189</strain>
    </source>
</reference>
<dbReference type="RefSeq" id="WP_145363679.1">
    <property type="nucleotide sequence ID" value="NZ_CP036268.1"/>
</dbReference>
<feature type="domain" description="THIF-type NAD/FAD binding fold" evidence="1">
    <location>
        <begin position="14"/>
        <end position="205"/>
    </location>
</feature>
<dbReference type="InterPro" id="IPR045886">
    <property type="entry name" value="ThiF/MoeB/HesA"/>
</dbReference>
<dbReference type="InterPro" id="IPR000594">
    <property type="entry name" value="ThiF_NAD_FAD-bd"/>
</dbReference>
<name>A0A517R106_9PLAN</name>
<dbReference type="PANTHER" id="PTHR10953:SF102">
    <property type="entry name" value="ADENYLYLTRANSFERASE AND SULFURTRANSFERASE MOCS3"/>
    <property type="match status" value="1"/>
</dbReference>
<evidence type="ECO:0000313" key="3">
    <source>
        <dbReference type="Proteomes" id="UP000317318"/>
    </source>
</evidence>
<dbReference type="SUPFAM" id="SSF69572">
    <property type="entry name" value="Activating enzymes of the ubiquitin-like proteins"/>
    <property type="match status" value="1"/>
</dbReference>
<dbReference type="CDD" id="cd01483">
    <property type="entry name" value="E1_enzyme_family"/>
    <property type="match status" value="1"/>
</dbReference>
<dbReference type="AlphaFoldDB" id="A0A517R106"/>
<keyword evidence="3" id="KW-1185">Reference proteome</keyword>
<dbReference type="EMBL" id="CP036268">
    <property type="protein sequence ID" value="QDT37577.1"/>
    <property type="molecule type" value="Genomic_DNA"/>
</dbReference>
<protein>
    <submittedName>
        <fullName evidence="2">Molybdopterin-synthase adenylyltransferase</fullName>
        <ecNumber evidence="2">2.7.7.80</ecNumber>
    </submittedName>
</protein>
<gene>
    <name evidence="2" type="primary">moeB_2</name>
    <name evidence="2" type="ORF">Pan189_19570</name>
</gene>
<proteinExistence type="predicted"/>
<dbReference type="Gene3D" id="3.40.50.720">
    <property type="entry name" value="NAD(P)-binding Rossmann-like Domain"/>
    <property type="match status" value="1"/>
</dbReference>
<keyword evidence="2" id="KW-0808">Transferase</keyword>